<evidence type="ECO:0008006" key="3">
    <source>
        <dbReference type="Google" id="ProtNLM"/>
    </source>
</evidence>
<organism evidence="1 2">
    <name type="scientific">Solitalea koreensis</name>
    <dbReference type="NCBI Taxonomy" id="543615"/>
    <lineage>
        <taxon>Bacteria</taxon>
        <taxon>Pseudomonadati</taxon>
        <taxon>Bacteroidota</taxon>
        <taxon>Sphingobacteriia</taxon>
        <taxon>Sphingobacteriales</taxon>
        <taxon>Sphingobacteriaceae</taxon>
        <taxon>Solitalea</taxon>
    </lineage>
</organism>
<evidence type="ECO:0000313" key="2">
    <source>
        <dbReference type="Proteomes" id="UP000315971"/>
    </source>
</evidence>
<dbReference type="AlphaFoldDB" id="A0A521BKG8"/>
<reference evidence="1 2" key="1">
    <citation type="submission" date="2017-05" db="EMBL/GenBank/DDBJ databases">
        <authorList>
            <person name="Varghese N."/>
            <person name="Submissions S."/>
        </authorList>
    </citation>
    <scope>NUCLEOTIDE SEQUENCE [LARGE SCALE GENOMIC DNA]</scope>
    <source>
        <strain evidence="1 2">DSM 21342</strain>
    </source>
</reference>
<dbReference type="OrthoDB" id="797275at2"/>
<evidence type="ECO:0000313" key="1">
    <source>
        <dbReference type="EMBL" id="SMO47637.1"/>
    </source>
</evidence>
<dbReference type="EMBL" id="FXSZ01000002">
    <property type="protein sequence ID" value="SMO47637.1"/>
    <property type="molecule type" value="Genomic_DNA"/>
</dbReference>
<sequence>MILIRNIFQLKFGKAREAKEIWNEGKNTVEGFTKMNYRVLFDLVGDSYTMVLEVTADNLSAFEQQMQSNVGTDAWRNWYQKFIPLCESGRREIFTIVEENKL</sequence>
<gene>
    <name evidence="1" type="ORF">SAMN06265350_102274</name>
</gene>
<accession>A0A521BKG8</accession>
<name>A0A521BKG8_9SPHI</name>
<protein>
    <recommendedName>
        <fullName evidence="3">L-rhamnose mutarotase</fullName>
    </recommendedName>
</protein>
<dbReference type="RefSeq" id="WP_142601824.1">
    <property type="nucleotide sequence ID" value="NZ_FXSZ01000002.1"/>
</dbReference>
<proteinExistence type="predicted"/>
<keyword evidence="2" id="KW-1185">Reference proteome</keyword>
<dbReference type="Proteomes" id="UP000315971">
    <property type="component" value="Unassembled WGS sequence"/>
</dbReference>